<comment type="caution">
    <text evidence="1">The sequence shown here is derived from an EMBL/GenBank/DDBJ whole genome shotgun (WGS) entry which is preliminary data.</text>
</comment>
<feature type="non-terminal residue" evidence="1">
    <location>
        <position position="24"/>
    </location>
</feature>
<gene>
    <name evidence="1" type="ORF">TIFTF001_025673</name>
</gene>
<organism evidence="1 2">
    <name type="scientific">Ficus carica</name>
    <name type="common">Common fig</name>
    <dbReference type="NCBI Taxonomy" id="3494"/>
    <lineage>
        <taxon>Eukaryota</taxon>
        <taxon>Viridiplantae</taxon>
        <taxon>Streptophyta</taxon>
        <taxon>Embryophyta</taxon>
        <taxon>Tracheophyta</taxon>
        <taxon>Spermatophyta</taxon>
        <taxon>Magnoliopsida</taxon>
        <taxon>eudicotyledons</taxon>
        <taxon>Gunneridae</taxon>
        <taxon>Pentapetalae</taxon>
        <taxon>rosids</taxon>
        <taxon>fabids</taxon>
        <taxon>Rosales</taxon>
        <taxon>Moraceae</taxon>
        <taxon>Ficeae</taxon>
        <taxon>Ficus</taxon>
    </lineage>
</organism>
<protein>
    <submittedName>
        <fullName evidence="1">Uncharacterized protein</fullName>
    </submittedName>
</protein>
<name>A0AA88AP47_FICCA</name>
<reference evidence="1" key="1">
    <citation type="submission" date="2023-07" db="EMBL/GenBank/DDBJ databases">
        <title>draft genome sequence of fig (Ficus carica).</title>
        <authorList>
            <person name="Takahashi T."/>
            <person name="Nishimura K."/>
        </authorList>
    </citation>
    <scope>NUCLEOTIDE SEQUENCE</scope>
</reference>
<sequence>MRLWILQTALSAHSTVWLMSKLFL</sequence>
<dbReference type="EMBL" id="BTGU01000064">
    <property type="protein sequence ID" value="GMN56554.1"/>
    <property type="molecule type" value="Genomic_DNA"/>
</dbReference>
<dbReference type="Proteomes" id="UP001187192">
    <property type="component" value="Unassembled WGS sequence"/>
</dbReference>
<evidence type="ECO:0000313" key="1">
    <source>
        <dbReference type="EMBL" id="GMN56554.1"/>
    </source>
</evidence>
<accession>A0AA88AP47</accession>
<keyword evidence="2" id="KW-1185">Reference proteome</keyword>
<proteinExistence type="predicted"/>
<evidence type="ECO:0000313" key="2">
    <source>
        <dbReference type="Proteomes" id="UP001187192"/>
    </source>
</evidence>
<dbReference type="AlphaFoldDB" id="A0AA88AP47"/>